<dbReference type="Gene3D" id="1.10.10.1600">
    <property type="entry name" value="Bacterial DNA polymerase III alpha subunit, thumb domain"/>
    <property type="match status" value="1"/>
</dbReference>
<dbReference type="InterPro" id="IPR029460">
    <property type="entry name" value="DNAPol_HHH"/>
</dbReference>
<dbReference type="Pfam" id="PF07733">
    <property type="entry name" value="DNA_pol3_alpha"/>
    <property type="match status" value="1"/>
</dbReference>
<evidence type="ECO:0000256" key="6">
    <source>
        <dbReference type="ARBA" id="ARBA00022705"/>
    </source>
</evidence>
<keyword evidence="6" id="KW-0235">DNA replication</keyword>
<dbReference type="CDD" id="cd04485">
    <property type="entry name" value="DnaE_OBF"/>
    <property type="match status" value="1"/>
</dbReference>
<dbReference type="InterPro" id="IPR041931">
    <property type="entry name" value="DNA_pol3_alpha_thumb_dom"/>
</dbReference>
<dbReference type="NCBIfam" id="NF005298">
    <property type="entry name" value="PRK06826.1"/>
    <property type="match status" value="1"/>
</dbReference>
<dbReference type="Proteomes" id="UP000178574">
    <property type="component" value="Unassembled WGS sequence"/>
</dbReference>
<protein>
    <recommendedName>
        <fullName evidence="3">DNA polymerase III subunit alpha</fullName>
        <ecNumber evidence="2">2.7.7.7</ecNumber>
    </recommendedName>
</protein>
<feature type="domain" description="Polymerase/histidinol phosphatase N-terminal" evidence="9">
    <location>
        <begin position="4"/>
        <end position="71"/>
    </location>
</feature>
<accession>A0A1G2K8R8</accession>
<dbReference type="PANTHER" id="PTHR32294:SF0">
    <property type="entry name" value="DNA POLYMERASE III SUBUNIT ALPHA"/>
    <property type="match status" value="1"/>
</dbReference>
<evidence type="ECO:0000256" key="7">
    <source>
        <dbReference type="ARBA" id="ARBA00022932"/>
    </source>
</evidence>
<dbReference type="GO" id="GO:0003887">
    <property type="term" value="F:DNA-directed DNA polymerase activity"/>
    <property type="evidence" value="ECO:0007669"/>
    <property type="project" value="UniProtKB-KW"/>
</dbReference>
<evidence type="ECO:0000256" key="2">
    <source>
        <dbReference type="ARBA" id="ARBA00012417"/>
    </source>
</evidence>
<dbReference type="Gene3D" id="1.10.150.870">
    <property type="match status" value="1"/>
</dbReference>
<evidence type="ECO:0000256" key="4">
    <source>
        <dbReference type="ARBA" id="ARBA00022679"/>
    </source>
</evidence>
<evidence type="ECO:0000313" key="10">
    <source>
        <dbReference type="EMBL" id="OGZ95816.1"/>
    </source>
</evidence>
<dbReference type="Pfam" id="PF01336">
    <property type="entry name" value="tRNA_anti-codon"/>
    <property type="match status" value="1"/>
</dbReference>
<dbReference type="InterPro" id="IPR004013">
    <property type="entry name" value="PHP_dom"/>
</dbReference>
<organism evidence="10 11">
    <name type="scientific">Candidatus Sungbacteria bacterium RIFCSPHIGHO2_01_FULL_50_25</name>
    <dbReference type="NCBI Taxonomy" id="1802265"/>
    <lineage>
        <taxon>Bacteria</taxon>
        <taxon>Candidatus Sungiibacteriota</taxon>
    </lineage>
</organism>
<evidence type="ECO:0000256" key="1">
    <source>
        <dbReference type="ARBA" id="ARBA00004496"/>
    </source>
</evidence>
<dbReference type="GO" id="GO:0008408">
    <property type="term" value="F:3'-5' exonuclease activity"/>
    <property type="evidence" value="ECO:0007669"/>
    <property type="project" value="InterPro"/>
</dbReference>
<dbReference type="Pfam" id="PF14579">
    <property type="entry name" value="HHH_6"/>
    <property type="match status" value="1"/>
</dbReference>
<dbReference type="GO" id="GO:0005737">
    <property type="term" value="C:cytoplasm"/>
    <property type="evidence" value="ECO:0007669"/>
    <property type="project" value="UniProtKB-SubCell"/>
</dbReference>
<dbReference type="InterPro" id="IPR016195">
    <property type="entry name" value="Pol/histidinol_Pase-like"/>
</dbReference>
<dbReference type="InterPro" id="IPR011708">
    <property type="entry name" value="DNA_pol3_alpha_NTPase_dom"/>
</dbReference>
<evidence type="ECO:0000256" key="8">
    <source>
        <dbReference type="ARBA" id="ARBA00049244"/>
    </source>
</evidence>
<dbReference type="Pfam" id="PF17657">
    <property type="entry name" value="DNA_pol3_finger"/>
    <property type="match status" value="1"/>
</dbReference>
<dbReference type="InterPro" id="IPR004365">
    <property type="entry name" value="NA-bd_OB_tRNA"/>
</dbReference>
<evidence type="ECO:0000313" key="11">
    <source>
        <dbReference type="Proteomes" id="UP000178574"/>
    </source>
</evidence>
<reference evidence="10 11" key="1">
    <citation type="journal article" date="2016" name="Nat. Commun.">
        <title>Thousands of microbial genomes shed light on interconnected biogeochemical processes in an aquifer system.</title>
        <authorList>
            <person name="Anantharaman K."/>
            <person name="Brown C.T."/>
            <person name="Hug L.A."/>
            <person name="Sharon I."/>
            <person name="Castelle C.J."/>
            <person name="Probst A.J."/>
            <person name="Thomas B.C."/>
            <person name="Singh A."/>
            <person name="Wilkins M.J."/>
            <person name="Karaoz U."/>
            <person name="Brodie E.L."/>
            <person name="Williams K.H."/>
            <person name="Hubbard S.S."/>
            <person name="Banfield J.F."/>
        </authorList>
    </citation>
    <scope>NUCLEOTIDE SEQUENCE [LARGE SCALE GENOMIC DNA]</scope>
</reference>
<name>A0A1G2K8R8_9BACT</name>
<comment type="subcellular location">
    <subcellularLocation>
        <location evidence="1">Cytoplasm</location>
    </subcellularLocation>
</comment>
<dbReference type="CDD" id="cd12113">
    <property type="entry name" value="PHP_PolIIIA_DnaE3"/>
    <property type="match status" value="1"/>
</dbReference>
<keyword evidence="5" id="KW-0548">Nucleotidyltransferase</keyword>
<dbReference type="GO" id="GO:0006260">
    <property type="term" value="P:DNA replication"/>
    <property type="evidence" value="ECO:0007669"/>
    <property type="project" value="UniProtKB-KW"/>
</dbReference>
<dbReference type="NCBIfam" id="TIGR00594">
    <property type="entry name" value="polc"/>
    <property type="match status" value="1"/>
</dbReference>
<dbReference type="PANTHER" id="PTHR32294">
    <property type="entry name" value="DNA POLYMERASE III SUBUNIT ALPHA"/>
    <property type="match status" value="1"/>
</dbReference>
<comment type="caution">
    <text evidence="10">The sequence shown here is derived from an EMBL/GenBank/DDBJ whole genome shotgun (WGS) entry which is preliminary data.</text>
</comment>
<evidence type="ECO:0000259" key="9">
    <source>
        <dbReference type="SMART" id="SM00481"/>
    </source>
</evidence>
<dbReference type="NCBIfam" id="NF004226">
    <property type="entry name" value="PRK05673.1"/>
    <property type="match status" value="1"/>
</dbReference>
<evidence type="ECO:0000256" key="5">
    <source>
        <dbReference type="ARBA" id="ARBA00022695"/>
    </source>
</evidence>
<dbReference type="AlphaFoldDB" id="A0A1G2K8R8"/>
<dbReference type="InterPro" id="IPR040982">
    <property type="entry name" value="DNA_pol3_finger"/>
</dbReference>
<evidence type="ECO:0000256" key="3">
    <source>
        <dbReference type="ARBA" id="ARBA00019114"/>
    </source>
</evidence>
<comment type="catalytic activity">
    <reaction evidence="8">
        <text>DNA(n) + a 2'-deoxyribonucleoside 5'-triphosphate = DNA(n+1) + diphosphate</text>
        <dbReference type="Rhea" id="RHEA:22508"/>
        <dbReference type="Rhea" id="RHEA-COMP:17339"/>
        <dbReference type="Rhea" id="RHEA-COMP:17340"/>
        <dbReference type="ChEBI" id="CHEBI:33019"/>
        <dbReference type="ChEBI" id="CHEBI:61560"/>
        <dbReference type="ChEBI" id="CHEBI:173112"/>
        <dbReference type="EC" id="2.7.7.7"/>
    </reaction>
</comment>
<dbReference type="SUPFAM" id="SSF89550">
    <property type="entry name" value="PHP domain-like"/>
    <property type="match status" value="1"/>
</dbReference>
<keyword evidence="4" id="KW-0808">Transferase</keyword>
<keyword evidence="7" id="KW-0239">DNA-directed DNA polymerase</keyword>
<dbReference type="EC" id="2.7.7.7" evidence="2"/>
<sequence>MKFTHLHVHSHYSLLDGLAKIDDLIREAARLEMDSLALTDHGNLYGAIEFYKKAKARGINPILGVEMYIAYEGMRDKRPGIDSKRYHLTLLATNYDGYKNLIKIVSAGHLEGFYYKPRVDKDFLRAHAKGLIALSGCLGGEIPRAIQARERERALRITEEYRDIFGKENFYLELAPHFEIPAQKAVNEALIGISQKTGVKIVAANDVHYVKPDDSEAQDIMVSIQTGSAIDDEDRLTMRQSNLSMRSAQEMATLFPAHPEAIAHTQEIASRVAIDIPLGSWTFPKLDLPRGASYESELRRIAYEGVEKRRVTKDAETITRLEYELGTITTKGFAPYFLVVADLLDHAHKNGILTNIRGSVAGSLVTYLIGITNIDPREYRLPFERFLNPERPSPPDIDMDFADNRRDEMIEYVKQKYGEDKVAQIGTFGTMMARAVVRDVARALKHPYMLGDRIAKLIPLGMQGFPMTIDQALELAPELKEMYASEPEVKDVIDKAKRLEGCVRHISVHAAGVVIAPSPLIEYVPLQFDPKGGKIITQYDMHAVEDAGLLKFDFLGIRNLSILGNAVRLVKEHRGTDVDIETIPLDDKKTFELLARGETMGLFQLGGSGMTKYLKDLKPTSIHDINAMVALYRPGPLESIPKYIERKHNPKLVHYLDPRMEDILDQSNGVITYQDDVLLIAIKLAGFSWLEADKLRKAMGKKIPAEMQAQKEKLIKGFIENDVPASKAHELWKLIEPFAAYGFNKAHAASYGRVAYQTAYMKANFPGEYMTAVLTADSGDTEKIAEIIDETKRMGIPVLPPDVNESHAQFTLIKGSDGAPDTIRFGLESVKNVGTNIVRAITDARAENGKFATITDFAERVQHKDFNKKSVESLAKCGALDSLDERNEILANLDTILEYNRESQKNMHGGQTSLFASTPGAAAVSLHLKKTDPATKKERLQWEKELLGLYVTEHPLAEYADRLKQNFALPIRDLNSSMRDRMITVAGLVNGIQRITTKKGEPMLFVTLEDLTTRTEILVFPKVLTKNPSVWQEEKILMVRGRLSDRDGSIKILCEEAMEIA</sequence>
<dbReference type="SMART" id="SM00481">
    <property type="entry name" value="POLIIIAc"/>
    <property type="match status" value="1"/>
</dbReference>
<dbReference type="Gene3D" id="3.20.20.140">
    <property type="entry name" value="Metal-dependent hydrolases"/>
    <property type="match status" value="1"/>
</dbReference>
<gene>
    <name evidence="10" type="ORF">A2847_01645</name>
</gene>
<proteinExistence type="predicted"/>
<dbReference type="Pfam" id="PF02811">
    <property type="entry name" value="PHP"/>
    <property type="match status" value="1"/>
</dbReference>
<dbReference type="InterPro" id="IPR004805">
    <property type="entry name" value="DnaE2/DnaE/PolC"/>
</dbReference>
<dbReference type="GO" id="GO:0003676">
    <property type="term" value="F:nucleic acid binding"/>
    <property type="evidence" value="ECO:0007669"/>
    <property type="project" value="InterPro"/>
</dbReference>
<dbReference type="InterPro" id="IPR003141">
    <property type="entry name" value="Pol/His_phosphatase_N"/>
</dbReference>
<dbReference type="EMBL" id="MHQD01000028">
    <property type="protein sequence ID" value="OGZ95816.1"/>
    <property type="molecule type" value="Genomic_DNA"/>
</dbReference>